<comment type="similarity">
    <text evidence="1">Belongs to the Skp family.</text>
</comment>
<dbReference type="GO" id="GO:0051082">
    <property type="term" value="F:unfolded protein binding"/>
    <property type="evidence" value="ECO:0007669"/>
    <property type="project" value="InterPro"/>
</dbReference>
<dbReference type="SMART" id="SM00935">
    <property type="entry name" value="OmpH"/>
    <property type="match status" value="1"/>
</dbReference>
<evidence type="ECO:0000256" key="2">
    <source>
        <dbReference type="ARBA" id="ARBA00022729"/>
    </source>
</evidence>
<comment type="caution">
    <text evidence="4">The sequence shown here is derived from an EMBL/GenBank/DDBJ whole genome shotgun (WGS) entry which is preliminary data.</text>
</comment>
<evidence type="ECO:0000256" key="1">
    <source>
        <dbReference type="ARBA" id="ARBA00009091"/>
    </source>
</evidence>
<keyword evidence="2" id="KW-0732">Signal</keyword>
<evidence type="ECO:0000313" key="4">
    <source>
        <dbReference type="EMBL" id="KPJ50886.1"/>
    </source>
</evidence>
<dbReference type="PANTHER" id="PTHR35089">
    <property type="entry name" value="CHAPERONE PROTEIN SKP"/>
    <property type="match status" value="1"/>
</dbReference>
<dbReference type="InterPro" id="IPR024930">
    <property type="entry name" value="Skp_dom_sf"/>
</dbReference>
<dbReference type="InterPro" id="IPR005632">
    <property type="entry name" value="Chaperone_Skp"/>
</dbReference>
<reference evidence="4 5" key="1">
    <citation type="journal article" date="2015" name="Microbiome">
        <title>Genomic resolution of linkages in carbon, nitrogen, and sulfur cycling among widespread estuary sediment bacteria.</title>
        <authorList>
            <person name="Baker B.J."/>
            <person name="Lazar C.S."/>
            <person name="Teske A.P."/>
            <person name="Dick G.J."/>
        </authorList>
    </citation>
    <scope>NUCLEOTIDE SEQUENCE [LARGE SCALE GENOMIC DNA]</scope>
    <source>
        <strain evidence="4">DG_26</strain>
    </source>
</reference>
<dbReference type="EMBL" id="LIZT01000010">
    <property type="protein sequence ID" value="KPJ50886.1"/>
    <property type="molecule type" value="Genomic_DNA"/>
</dbReference>
<protein>
    <recommendedName>
        <fullName evidence="6">OmpH family outer membrane protein</fullName>
    </recommendedName>
</protein>
<keyword evidence="3" id="KW-0175">Coiled coil</keyword>
<dbReference type="SUPFAM" id="SSF52964">
    <property type="entry name" value="TolB, N-terminal domain"/>
    <property type="match status" value="1"/>
</dbReference>
<organism evidence="4 5">
    <name type="scientific">candidate division TA06 bacterium DG_26</name>
    <dbReference type="NCBI Taxonomy" id="1703771"/>
    <lineage>
        <taxon>Bacteria</taxon>
        <taxon>Bacteria division TA06</taxon>
    </lineage>
</organism>
<dbReference type="AlphaFoldDB" id="A0A0S7WL81"/>
<proteinExistence type="inferred from homology"/>
<dbReference type="Gene3D" id="3.30.910.20">
    <property type="entry name" value="Skp domain"/>
    <property type="match status" value="1"/>
</dbReference>
<feature type="coiled-coil region" evidence="3">
    <location>
        <begin position="42"/>
        <end position="102"/>
    </location>
</feature>
<name>A0A0S7WL81_UNCT6</name>
<evidence type="ECO:0000313" key="5">
    <source>
        <dbReference type="Proteomes" id="UP000051124"/>
    </source>
</evidence>
<dbReference type="Proteomes" id="UP000051124">
    <property type="component" value="Unassembled WGS sequence"/>
</dbReference>
<gene>
    <name evidence="4" type="ORF">AMJ40_01420</name>
</gene>
<dbReference type="Gene3D" id="3.40.50.10610">
    <property type="entry name" value="ABC-type transport auxiliary lipoprotein component"/>
    <property type="match status" value="1"/>
</dbReference>
<dbReference type="PANTHER" id="PTHR35089:SF1">
    <property type="entry name" value="CHAPERONE PROTEIN SKP"/>
    <property type="match status" value="1"/>
</dbReference>
<evidence type="ECO:0008006" key="6">
    <source>
        <dbReference type="Google" id="ProtNLM"/>
    </source>
</evidence>
<dbReference type="SUPFAM" id="SSF111384">
    <property type="entry name" value="OmpH-like"/>
    <property type="match status" value="1"/>
</dbReference>
<evidence type="ECO:0000256" key="3">
    <source>
        <dbReference type="SAM" id="Coils"/>
    </source>
</evidence>
<dbReference type="GO" id="GO:0050821">
    <property type="term" value="P:protein stabilization"/>
    <property type="evidence" value="ECO:0007669"/>
    <property type="project" value="TreeGrafter"/>
</dbReference>
<sequence length="315" mass="35917">MNRAIAVLILLGLPMLAFPDVKIGYIDSAKILQEYKGMESIKKQFDREQAEWQKTAEEMLRELENLKRELENQRVMLTKEALERKEEEVRSKQREYEEFLQQIWGPGGRAAQKDAELTKPVVDKINSVLEQLAKDEGFTMIFDIAAGSVVYAKDGLDLTDMVLEELNREYAPATEVEETKIAIFRFEELTPLAEEGNYADQVYELVHSLMDRSPKFETIPRERVETLLFEMGLEREKSIALERALDIAKSVDAKIMLVGDIRKEVARIEVRAELVDVGTGQMIVTETQTAEGETEEAFQSMISNLVATLTQRYGG</sequence>
<dbReference type="Pfam" id="PF03938">
    <property type="entry name" value="OmpH"/>
    <property type="match status" value="1"/>
</dbReference>
<accession>A0A0S7WL81</accession>
<dbReference type="GO" id="GO:0005829">
    <property type="term" value="C:cytosol"/>
    <property type="evidence" value="ECO:0007669"/>
    <property type="project" value="TreeGrafter"/>
</dbReference>